<gene>
    <name evidence="3" type="ORF">FG051_08285</name>
</gene>
<evidence type="ECO:0000313" key="3">
    <source>
        <dbReference type="EMBL" id="QCX25111.1"/>
    </source>
</evidence>
<dbReference type="Proteomes" id="UP000310673">
    <property type="component" value="Chromosome"/>
</dbReference>
<evidence type="ECO:0000259" key="2">
    <source>
        <dbReference type="Pfam" id="PF13731"/>
    </source>
</evidence>
<organism evidence="3 4">
    <name type="scientific">Companilactobacillus futsaii</name>
    <dbReference type="NCBI Taxonomy" id="938155"/>
    <lineage>
        <taxon>Bacteria</taxon>
        <taxon>Bacillati</taxon>
        <taxon>Bacillota</taxon>
        <taxon>Bacilli</taxon>
        <taxon>Lactobacillales</taxon>
        <taxon>Lactobacillaceae</taxon>
        <taxon>Companilactobacillus</taxon>
    </lineage>
</organism>
<dbReference type="STRING" id="1423818.FC88_GL002174"/>
<name>A0A5B7T4M6_9LACO</name>
<dbReference type="EMBL" id="CP040736">
    <property type="protein sequence ID" value="QCX25111.1"/>
    <property type="molecule type" value="Genomic_DNA"/>
</dbReference>
<dbReference type="InterPro" id="IPR027994">
    <property type="entry name" value="WxL_dom"/>
</dbReference>
<dbReference type="Pfam" id="PF13731">
    <property type="entry name" value="WxL"/>
    <property type="match status" value="1"/>
</dbReference>
<evidence type="ECO:0000313" key="4">
    <source>
        <dbReference type="Proteomes" id="UP000310673"/>
    </source>
</evidence>
<sequence length="215" mass="20863">MEGNHIMKKLLKNSLLIGATILGIGSVGAGGIVTKAATTTPAPETSTSTADLTPGTITLDSVPGGSTSTTTPGGIDFGTVASSASDATYKSTSISSDLHVTNPGEPTGWSVSVADSAFSNTTGGSLKGAVLSLADSKSPALTADAADNVSALPTFSPTISLSTAPTTVVDAAAGDGVGAYTATYNAGDASLMVPAGNVGGSYSSTLTWTLSNAPS</sequence>
<dbReference type="AlphaFoldDB" id="A0A5B7T4M6"/>
<accession>A0A5B7T4M6</accession>
<proteinExistence type="predicted"/>
<dbReference type="KEGG" id="lft:FG051_08285"/>
<protein>
    <recommendedName>
        <fullName evidence="2">WxL domain-containing protein</fullName>
    </recommendedName>
</protein>
<feature type="region of interest" description="Disordered" evidence="1">
    <location>
        <begin position="38"/>
        <end position="74"/>
    </location>
</feature>
<evidence type="ECO:0000256" key="1">
    <source>
        <dbReference type="SAM" id="MobiDB-lite"/>
    </source>
</evidence>
<feature type="compositionally biased region" description="Low complexity" evidence="1">
    <location>
        <begin position="38"/>
        <end position="50"/>
    </location>
</feature>
<feature type="compositionally biased region" description="Low complexity" evidence="1">
    <location>
        <begin position="63"/>
        <end position="74"/>
    </location>
</feature>
<reference evidence="3 4" key="1">
    <citation type="submission" date="2019-05" db="EMBL/GenBank/DDBJ databases">
        <title>Genome Sequence of Lactobacillus futsaii Y97, a Potential Probiotic Strain Isolated from the Futsai of Taiwan.</title>
        <authorList>
            <person name="Du X."/>
        </authorList>
    </citation>
    <scope>NUCLEOTIDE SEQUENCE [LARGE SCALE GENOMIC DNA]</scope>
    <source>
        <strain evidence="3 4">Y97</strain>
    </source>
</reference>
<feature type="domain" description="WxL" evidence="2">
    <location>
        <begin position="74"/>
        <end position="214"/>
    </location>
</feature>